<dbReference type="InterPro" id="IPR006311">
    <property type="entry name" value="TAT_signal"/>
</dbReference>
<dbReference type="PANTHER" id="PTHR15462">
    <property type="entry name" value="SERINE PROTEASE"/>
    <property type="match status" value="1"/>
</dbReference>
<dbReference type="PANTHER" id="PTHR15462:SF8">
    <property type="entry name" value="SERINE PROTEASE"/>
    <property type="match status" value="1"/>
</dbReference>
<dbReference type="SUPFAM" id="SSF50494">
    <property type="entry name" value="Trypsin-like serine proteases"/>
    <property type="match status" value="1"/>
</dbReference>
<dbReference type="PROSITE" id="PS51318">
    <property type="entry name" value="TAT"/>
    <property type="match status" value="1"/>
</dbReference>
<feature type="chain" id="PRO_5032633887" evidence="3">
    <location>
        <begin position="33"/>
        <end position="335"/>
    </location>
</feature>
<dbReference type="Proteomes" id="UP000547510">
    <property type="component" value="Unassembled WGS sequence"/>
</dbReference>
<evidence type="ECO:0000256" key="1">
    <source>
        <dbReference type="ARBA" id="ARBA00022729"/>
    </source>
</evidence>
<dbReference type="Gene3D" id="2.40.10.10">
    <property type="entry name" value="Trypsin-like serine proteases"/>
    <property type="match status" value="2"/>
</dbReference>
<organism evidence="4 5">
    <name type="scientific">Saccharothrix tamanrassetensis</name>
    <dbReference type="NCBI Taxonomy" id="1051531"/>
    <lineage>
        <taxon>Bacteria</taxon>
        <taxon>Bacillati</taxon>
        <taxon>Actinomycetota</taxon>
        <taxon>Actinomycetes</taxon>
        <taxon>Pseudonocardiales</taxon>
        <taxon>Pseudonocardiaceae</taxon>
        <taxon>Saccharothrix</taxon>
    </lineage>
</organism>
<dbReference type="RefSeq" id="WP_184688668.1">
    <property type="nucleotide sequence ID" value="NZ_JACHJN010000002.1"/>
</dbReference>
<evidence type="ECO:0000313" key="4">
    <source>
        <dbReference type="EMBL" id="MBB5954394.1"/>
    </source>
</evidence>
<evidence type="ECO:0000256" key="3">
    <source>
        <dbReference type="SAM" id="SignalP"/>
    </source>
</evidence>
<dbReference type="InterPro" id="IPR043504">
    <property type="entry name" value="Peptidase_S1_PA_chymotrypsin"/>
</dbReference>
<feature type="region of interest" description="Disordered" evidence="2">
    <location>
        <begin position="82"/>
        <end position="111"/>
    </location>
</feature>
<accession>A0A841CDF8</accession>
<proteinExistence type="predicted"/>
<dbReference type="InterPro" id="IPR009003">
    <property type="entry name" value="Peptidase_S1_PA"/>
</dbReference>
<dbReference type="EMBL" id="JACHJN010000002">
    <property type="protein sequence ID" value="MBB5954394.1"/>
    <property type="molecule type" value="Genomic_DNA"/>
</dbReference>
<reference evidence="4 5" key="1">
    <citation type="submission" date="2020-08" db="EMBL/GenBank/DDBJ databases">
        <title>Genomic Encyclopedia of Type Strains, Phase III (KMG-III): the genomes of soil and plant-associated and newly described type strains.</title>
        <authorList>
            <person name="Whitman W."/>
        </authorList>
    </citation>
    <scope>NUCLEOTIDE SEQUENCE [LARGE SCALE GENOMIC DNA]</scope>
    <source>
        <strain evidence="4 5">CECT 8640</strain>
    </source>
</reference>
<evidence type="ECO:0000313" key="5">
    <source>
        <dbReference type="Proteomes" id="UP000547510"/>
    </source>
</evidence>
<sequence length="335" mass="35442">MRKFDRSRRLLAGVGVAVAIAALLGAPAHAQAAAGGQQAPGADPPAAPVVTRAAQYSDEENPAGFWTAERMAQAVPADVLTTGNREPARRQATAQQPQRLAPAAAGQPGGDVHAELTSTNVVGKVYYKLPTGELRSCSAAAVNNPARNMVFTAGHCVHTGDGGDWMREWTFVPAKRQDDEPFGRFTAYALGTMNGWAQDSSWGYDTGIALLNGNERGRLVDVVGGNGLTVGGPFEQFRTIFGYPEDRENGKSQLTCEGNSQQASVFFPRQITIGCGLGEGSSGGPWFINYVDRPDGTGRGDVNGVTSNGDIFGNLRSPYFTNDGEGNLYRQMANG</sequence>
<protein>
    <submittedName>
        <fullName evidence="4">V8-like Glu-specific endopeptidase</fullName>
    </submittedName>
</protein>
<name>A0A841CDF8_9PSEU</name>
<gene>
    <name evidence="4" type="ORF">FHS29_000964</name>
</gene>
<evidence type="ECO:0000256" key="2">
    <source>
        <dbReference type="SAM" id="MobiDB-lite"/>
    </source>
</evidence>
<keyword evidence="1 3" id="KW-0732">Signal</keyword>
<dbReference type="InterPro" id="IPR050966">
    <property type="entry name" value="Glutamyl_endopeptidase"/>
</dbReference>
<comment type="caution">
    <text evidence="4">The sequence shown here is derived from an EMBL/GenBank/DDBJ whole genome shotgun (WGS) entry which is preliminary data.</text>
</comment>
<feature type="compositionally biased region" description="Low complexity" evidence="2">
    <location>
        <begin position="90"/>
        <end position="106"/>
    </location>
</feature>
<keyword evidence="5" id="KW-1185">Reference proteome</keyword>
<feature type="signal peptide" evidence="3">
    <location>
        <begin position="1"/>
        <end position="32"/>
    </location>
</feature>
<dbReference type="AlphaFoldDB" id="A0A841CDF8"/>